<dbReference type="EMBL" id="CH445325">
    <property type="protein sequence ID" value="EAT92281.1"/>
    <property type="molecule type" value="Genomic_DNA"/>
</dbReference>
<dbReference type="Proteomes" id="UP000001055">
    <property type="component" value="Unassembled WGS sequence"/>
</dbReference>
<dbReference type="InParanoid" id="Q0V5C8"/>
<evidence type="ECO:0000313" key="3">
    <source>
        <dbReference type="Proteomes" id="UP000001055"/>
    </source>
</evidence>
<evidence type="ECO:0000313" key="2">
    <source>
        <dbReference type="EMBL" id="EAT92281.1"/>
    </source>
</evidence>
<sequence>MDTNFGNRLLSIREASQLMEPHLQSYSPVARLQLARTVRGRCPKTGVKEEQHTPVQGCATSLRVRKSARHISDGFHFVVRVDAWLSQQEAEVTKDEKGESQSVCLSELTIRALRSASWAASTHCQPASLAIPVTAIAPDPTATLISTAFDQRRLAVDPPRLSPSVGSPLHRAQPPSPFRTGPEPLHPPHTSLSVCTPRDQTPLSTALSFSNASYRTAGRCFPARWCGAPAALPNVYHRREDPRTNLRVRQKKLPALIHLLSYFAAASPSSYNITYGSTAAEL</sequence>
<protein>
    <submittedName>
        <fullName evidence="2">Uncharacterized protein</fullName>
    </submittedName>
</protein>
<dbReference type="GeneID" id="5968073"/>
<gene>
    <name evidence="2" type="ORF">SNOG_00786</name>
</gene>
<proteinExistence type="predicted"/>
<dbReference type="KEGG" id="pno:SNOG_00786"/>
<feature type="region of interest" description="Disordered" evidence="1">
    <location>
        <begin position="157"/>
        <end position="199"/>
    </location>
</feature>
<feature type="compositionally biased region" description="Polar residues" evidence="1">
    <location>
        <begin position="190"/>
        <end position="199"/>
    </location>
</feature>
<accession>Q0V5C8</accession>
<reference evidence="3" key="1">
    <citation type="journal article" date="2007" name="Plant Cell">
        <title>Dothideomycete-plant interactions illuminated by genome sequencing and EST analysis of the wheat pathogen Stagonospora nodorum.</title>
        <authorList>
            <person name="Hane J.K."/>
            <person name="Lowe R.G."/>
            <person name="Solomon P.S."/>
            <person name="Tan K.C."/>
            <person name="Schoch C.L."/>
            <person name="Spatafora J.W."/>
            <person name="Crous P.W."/>
            <person name="Kodira C."/>
            <person name="Birren B.W."/>
            <person name="Galagan J.E."/>
            <person name="Torriani S.F."/>
            <person name="McDonald B.A."/>
            <person name="Oliver R.P."/>
        </authorList>
    </citation>
    <scope>NUCLEOTIDE SEQUENCE [LARGE SCALE GENOMIC DNA]</scope>
    <source>
        <strain evidence="3">SN15 / ATCC MYA-4574 / FGSC 10173</strain>
    </source>
</reference>
<dbReference type="AlphaFoldDB" id="Q0V5C8"/>
<name>Q0V5C8_PHANO</name>
<organism evidence="2 3">
    <name type="scientific">Phaeosphaeria nodorum (strain SN15 / ATCC MYA-4574 / FGSC 10173)</name>
    <name type="common">Glume blotch fungus</name>
    <name type="synonym">Parastagonospora nodorum</name>
    <dbReference type="NCBI Taxonomy" id="321614"/>
    <lineage>
        <taxon>Eukaryota</taxon>
        <taxon>Fungi</taxon>
        <taxon>Dikarya</taxon>
        <taxon>Ascomycota</taxon>
        <taxon>Pezizomycotina</taxon>
        <taxon>Dothideomycetes</taxon>
        <taxon>Pleosporomycetidae</taxon>
        <taxon>Pleosporales</taxon>
        <taxon>Pleosporineae</taxon>
        <taxon>Phaeosphaeriaceae</taxon>
        <taxon>Parastagonospora</taxon>
    </lineage>
</organism>
<evidence type="ECO:0000256" key="1">
    <source>
        <dbReference type="SAM" id="MobiDB-lite"/>
    </source>
</evidence>
<dbReference type="RefSeq" id="XP_001791461.1">
    <property type="nucleotide sequence ID" value="XM_001791409.1"/>
</dbReference>